<organism evidence="1 2">
    <name type="scientific">Endozoicomonas lisbonensis</name>
    <dbReference type="NCBI Taxonomy" id="3120522"/>
    <lineage>
        <taxon>Bacteria</taxon>
        <taxon>Pseudomonadati</taxon>
        <taxon>Pseudomonadota</taxon>
        <taxon>Gammaproteobacteria</taxon>
        <taxon>Oceanospirillales</taxon>
        <taxon>Endozoicomonadaceae</taxon>
        <taxon>Endozoicomonas</taxon>
    </lineage>
</organism>
<evidence type="ECO:0000313" key="2">
    <source>
        <dbReference type="Proteomes" id="UP001549366"/>
    </source>
</evidence>
<gene>
    <name evidence="1" type="ORF">V5J35_003491</name>
</gene>
<accession>A0ABV2SLT4</accession>
<dbReference type="Proteomes" id="UP001549366">
    <property type="component" value="Unassembled WGS sequence"/>
</dbReference>
<sequence length="57" mass="6487">MNRFAACQTGIEFIIPGLVFRHLFKIIKSHPINLYTAVFCIDLSLSTEQSTKTPEMN</sequence>
<evidence type="ECO:0000313" key="1">
    <source>
        <dbReference type="EMBL" id="MET4758299.1"/>
    </source>
</evidence>
<keyword evidence="2" id="KW-1185">Reference proteome</keyword>
<dbReference type="RefSeq" id="WP_354008392.1">
    <property type="nucleotide sequence ID" value="NZ_JBEWTA010000001.1"/>
</dbReference>
<name>A0ABV2SLT4_9GAMM</name>
<comment type="caution">
    <text evidence="1">The sequence shown here is derived from an EMBL/GenBank/DDBJ whole genome shotgun (WGS) entry which is preliminary data.</text>
</comment>
<dbReference type="EMBL" id="JBEWTB010000002">
    <property type="protein sequence ID" value="MET4758299.1"/>
    <property type="molecule type" value="Genomic_DNA"/>
</dbReference>
<protein>
    <submittedName>
        <fullName evidence="1">Uncharacterized protein</fullName>
    </submittedName>
</protein>
<proteinExistence type="predicted"/>
<reference evidence="1 2" key="1">
    <citation type="submission" date="2024-06" db="EMBL/GenBank/DDBJ databases">
        <title>Genomic Encyclopedia of Type Strains, Phase V (KMG-V): Genome sequencing to study the core and pangenomes of soil and plant-associated prokaryotes.</title>
        <authorList>
            <person name="Whitman W."/>
        </authorList>
    </citation>
    <scope>NUCLEOTIDE SEQUENCE [LARGE SCALE GENOMIC DNA]</scope>
    <source>
        <strain evidence="1 2">NE40</strain>
    </source>
</reference>